<comment type="caution">
    <text evidence="2">The sequence shown here is derived from an EMBL/GenBank/DDBJ whole genome shotgun (WGS) entry which is preliminary data.</text>
</comment>
<accession>A0A5C6N9A9</accession>
<dbReference type="EMBL" id="RHFK02000017">
    <property type="protein sequence ID" value="TWW62941.1"/>
    <property type="molecule type" value="Genomic_DNA"/>
</dbReference>
<protein>
    <recommendedName>
        <fullName evidence="1">Retrovirus-related Pol polyprotein from transposon TNT 1-94-like beta-barrel domain-containing protein</fullName>
    </recommendedName>
</protein>
<proteinExistence type="predicted"/>
<organism evidence="2 3">
    <name type="scientific">Takifugu flavidus</name>
    <name type="common">sansaifugu</name>
    <dbReference type="NCBI Taxonomy" id="433684"/>
    <lineage>
        <taxon>Eukaryota</taxon>
        <taxon>Metazoa</taxon>
        <taxon>Chordata</taxon>
        <taxon>Craniata</taxon>
        <taxon>Vertebrata</taxon>
        <taxon>Euteleostomi</taxon>
        <taxon>Actinopterygii</taxon>
        <taxon>Neopterygii</taxon>
        <taxon>Teleostei</taxon>
        <taxon>Neoteleostei</taxon>
        <taxon>Acanthomorphata</taxon>
        <taxon>Eupercaria</taxon>
        <taxon>Tetraodontiformes</taxon>
        <taxon>Tetradontoidea</taxon>
        <taxon>Tetraodontidae</taxon>
        <taxon>Takifugu</taxon>
    </lineage>
</organism>
<name>A0A5C6N9A9_9TELE</name>
<sequence length="263" mass="29616">MTAPQAPTGYGPRPDVGNRWVRLCFDGDERNYELWETKLLAHMQLLGLKETLLKEPAADNVEADILKNEESYAEMIQFLDDKSLSLIMREAADNGRKALKILRDHYAGKGKPRIISLYTELTSLQKAHRGLMVDTGATSHVITDVQKFLKFDESFQPQNHTVELADGTRTNGVALRRGDAEVTLVDREGKRMKATLKKALYVPTYPQDIFSVKAVTTNGASVNFREGHSELIHKSGTRFDIKEHGTESLGTVIMKMFVNYRMS</sequence>
<gene>
    <name evidence="2" type="ORF">D4764_04G0015880</name>
</gene>
<evidence type="ECO:0000259" key="1">
    <source>
        <dbReference type="Pfam" id="PF22936"/>
    </source>
</evidence>
<dbReference type="Pfam" id="PF22936">
    <property type="entry name" value="Pol_BBD"/>
    <property type="match status" value="1"/>
</dbReference>
<reference evidence="2 3" key="1">
    <citation type="submission" date="2019-04" db="EMBL/GenBank/DDBJ databases">
        <title>Chromosome genome assembly for Takifugu flavidus.</title>
        <authorList>
            <person name="Xiao S."/>
        </authorList>
    </citation>
    <scope>NUCLEOTIDE SEQUENCE [LARGE SCALE GENOMIC DNA]</scope>
    <source>
        <strain evidence="2">HTHZ2018</strain>
        <tissue evidence="2">Muscle</tissue>
    </source>
</reference>
<keyword evidence="3" id="KW-1185">Reference proteome</keyword>
<evidence type="ECO:0000313" key="2">
    <source>
        <dbReference type="EMBL" id="TWW62941.1"/>
    </source>
</evidence>
<feature type="domain" description="Retrovirus-related Pol polyprotein from transposon TNT 1-94-like beta-barrel" evidence="1">
    <location>
        <begin position="132"/>
        <end position="219"/>
    </location>
</feature>
<evidence type="ECO:0000313" key="3">
    <source>
        <dbReference type="Proteomes" id="UP000324091"/>
    </source>
</evidence>
<dbReference type="InterPro" id="IPR054722">
    <property type="entry name" value="PolX-like_BBD"/>
</dbReference>
<dbReference type="AlphaFoldDB" id="A0A5C6N9A9"/>
<dbReference type="Proteomes" id="UP000324091">
    <property type="component" value="Chromosome 4"/>
</dbReference>